<name>A0A1I5BUQ9_9HYPH</name>
<evidence type="ECO:0000256" key="7">
    <source>
        <dbReference type="ARBA" id="ARBA00023237"/>
    </source>
</evidence>
<evidence type="ECO:0000256" key="4">
    <source>
        <dbReference type="ARBA" id="ARBA00022452"/>
    </source>
</evidence>
<dbReference type="EMBL" id="FOVR01000002">
    <property type="protein sequence ID" value="SFN78476.1"/>
    <property type="molecule type" value="Genomic_DNA"/>
</dbReference>
<gene>
    <name evidence="9" type="ORF">SAMN04488056_1025</name>
</gene>
<keyword evidence="3" id="KW-0813">Transport</keyword>
<dbReference type="InterPro" id="IPR010130">
    <property type="entry name" value="T1SS_OMP_TolC"/>
</dbReference>
<dbReference type="NCBIfam" id="TIGR01844">
    <property type="entry name" value="type_I_sec_TolC"/>
    <property type="match status" value="1"/>
</dbReference>
<dbReference type="InterPro" id="IPR051906">
    <property type="entry name" value="TolC-like"/>
</dbReference>
<dbReference type="GO" id="GO:0009279">
    <property type="term" value="C:cell outer membrane"/>
    <property type="evidence" value="ECO:0007669"/>
    <property type="project" value="UniProtKB-SubCell"/>
</dbReference>
<evidence type="ECO:0000256" key="6">
    <source>
        <dbReference type="ARBA" id="ARBA00023136"/>
    </source>
</evidence>
<dbReference type="Proteomes" id="UP000199236">
    <property type="component" value="Unassembled WGS sequence"/>
</dbReference>
<dbReference type="PANTHER" id="PTHR30026:SF20">
    <property type="entry name" value="OUTER MEMBRANE PROTEIN TOLC"/>
    <property type="match status" value="1"/>
</dbReference>
<evidence type="ECO:0000256" key="8">
    <source>
        <dbReference type="SAM" id="MobiDB-lite"/>
    </source>
</evidence>
<dbReference type="GO" id="GO:1990281">
    <property type="term" value="C:efflux pump complex"/>
    <property type="evidence" value="ECO:0007669"/>
    <property type="project" value="TreeGrafter"/>
</dbReference>
<feature type="region of interest" description="Disordered" evidence="8">
    <location>
        <begin position="480"/>
        <end position="501"/>
    </location>
</feature>
<reference evidence="9 10" key="1">
    <citation type="submission" date="2016-10" db="EMBL/GenBank/DDBJ databases">
        <authorList>
            <person name="de Groot N.N."/>
        </authorList>
    </citation>
    <scope>NUCLEOTIDE SEQUENCE [LARGE SCALE GENOMIC DNA]</scope>
    <source>
        <strain evidence="9 10">CGMCC 1.9157</strain>
    </source>
</reference>
<comment type="similarity">
    <text evidence="2">Belongs to the outer membrane factor (OMF) (TC 1.B.17) family.</text>
</comment>
<evidence type="ECO:0000313" key="10">
    <source>
        <dbReference type="Proteomes" id="UP000199236"/>
    </source>
</evidence>
<keyword evidence="6" id="KW-0472">Membrane</keyword>
<dbReference type="RefSeq" id="WP_090069014.1">
    <property type="nucleotide sequence ID" value="NZ_FOVR01000002.1"/>
</dbReference>
<protein>
    <submittedName>
        <fullName evidence="9">Outer membrane protein</fullName>
    </submittedName>
</protein>
<proteinExistence type="inferred from homology"/>
<keyword evidence="7" id="KW-0998">Cell outer membrane</keyword>
<evidence type="ECO:0000256" key="5">
    <source>
        <dbReference type="ARBA" id="ARBA00022692"/>
    </source>
</evidence>
<dbReference type="GO" id="GO:0015288">
    <property type="term" value="F:porin activity"/>
    <property type="evidence" value="ECO:0007669"/>
    <property type="project" value="TreeGrafter"/>
</dbReference>
<dbReference type="InterPro" id="IPR003423">
    <property type="entry name" value="OMP_efflux"/>
</dbReference>
<dbReference type="PANTHER" id="PTHR30026">
    <property type="entry name" value="OUTER MEMBRANE PROTEIN TOLC"/>
    <property type="match status" value="1"/>
</dbReference>
<dbReference type="Gene3D" id="1.20.1600.10">
    <property type="entry name" value="Outer membrane efflux proteins (OEP)"/>
    <property type="match status" value="1"/>
</dbReference>
<evidence type="ECO:0000256" key="1">
    <source>
        <dbReference type="ARBA" id="ARBA00004442"/>
    </source>
</evidence>
<comment type="subcellular location">
    <subcellularLocation>
        <location evidence="1">Cell outer membrane</location>
    </subcellularLocation>
</comment>
<evidence type="ECO:0000313" key="9">
    <source>
        <dbReference type="EMBL" id="SFN78476.1"/>
    </source>
</evidence>
<evidence type="ECO:0000256" key="2">
    <source>
        <dbReference type="ARBA" id="ARBA00007613"/>
    </source>
</evidence>
<dbReference type="Pfam" id="PF02321">
    <property type="entry name" value="OEP"/>
    <property type="match status" value="2"/>
</dbReference>
<sequence>MSSQWKISMNGKERTGMAIATTGKAEGGSRRVGLGARFASLLLSASLCLLVRPALADNLAQMLYDVYDNNPEIHASEAGLAIRQAETKKANAAFMPQVSAYASQSMVEERLKSGRTERTRTSQYGIKASQRLFNGFQGRNNLIKAKYEEKSGFYLLKNREREVLLEAVKAYMDVYAARRMIALRRDHVANLEKQHRATRARIRAGELTRTDLAKTEALLYRARAALEGAHADLGGASGRYEALVGYRPGELIYPQMPVRYLPADETEAVKKALRMHPDLRASRANDKAADYAVKSAQGAFLPTIDLNGDISENLASSAAQTNKSERSLSLRLSLPLFDGGARSAEVQKARAAHSQQVHQTNALRARIKANAREQFLRYQAAVASMRQASAEVKAASNLLRGIKMEEKAGQRSYLDILDAEVSLLDARELEIYSQADSVIAIYSYLAATGQLTVSGARKEYVSNDPQAAAAVARARQMAELKARPAKKAGPRLSDDPWNGLR</sequence>
<evidence type="ECO:0000256" key="3">
    <source>
        <dbReference type="ARBA" id="ARBA00022448"/>
    </source>
</evidence>
<accession>A0A1I5BUQ9</accession>
<organism evidence="9 10">
    <name type="scientific">Cohaesibacter marisflavi</name>
    <dbReference type="NCBI Taxonomy" id="655353"/>
    <lineage>
        <taxon>Bacteria</taxon>
        <taxon>Pseudomonadati</taxon>
        <taxon>Pseudomonadota</taxon>
        <taxon>Alphaproteobacteria</taxon>
        <taxon>Hyphomicrobiales</taxon>
        <taxon>Cohaesibacteraceae</taxon>
    </lineage>
</organism>
<dbReference type="SUPFAM" id="SSF56954">
    <property type="entry name" value="Outer membrane efflux proteins (OEP)"/>
    <property type="match status" value="1"/>
</dbReference>
<keyword evidence="5" id="KW-0812">Transmembrane</keyword>
<dbReference type="STRING" id="655353.SAMN04488056_1025"/>
<dbReference type="AlphaFoldDB" id="A0A1I5BUQ9"/>
<dbReference type="OrthoDB" id="9814637at2"/>
<dbReference type="GO" id="GO:0015562">
    <property type="term" value="F:efflux transmembrane transporter activity"/>
    <property type="evidence" value="ECO:0007669"/>
    <property type="project" value="InterPro"/>
</dbReference>
<keyword evidence="10" id="KW-1185">Reference proteome</keyword>
<keyword evidence="4" id="KW-1134">Transmembrane beta strand</keyword>